<dbReference type="Proteomes" id="UP000516117">
    <property type="component" value="Chromosome"/>
</dbReference>
<organism evidence="4 5">
    <name type="scientific">Tessaracoccus defluvii</name>
    <dbReference type="NCBI Taxonomy" id="1285901"/>
    <lineage>
        <taxon>Bacteria</taxon>
        <taxon>Bacillati</taxon>
        <taxon>Actinomycetota</taxon>
        <taxon>Actinomycetes</taxon>
        <taxon>Propionibacteriales</taxon>
        <taxon>Propionibacteriaceae</taxon>
        <taxon>Tessaracoccus</taxon>
    </lineage>
</organism>
<gene>
    <name evidence="4" type="ORF">H9L22_11770</name>
</gene>
<dbReference type="EMBL" id="CP060789">
    <property type="protein sequence ID" value="QNP54955.1"/>
    <property type="molecule type" value="Genomic_DNA"/>
</dbReference>
<dbReference type="InterPro" id="IPR025403">
    <property type="entry name" value="TgpA-like_C"/>
</dbReference>
<protein>
    <submittedName>
        <fullName evidence="4">DUF4129 domain-containing protein</fullName>
    </submittedName>
</protein>
<keyword evidence="2" id="KW-0812">Transmembrane</keyword>
<feature type="transmembrane region" description="Helical" evidence="2">
    <location>
        <begin position="12"/>
        <end position="33"/>
    </location>
</feature>
<feature type="transmembrane region" description="Helical" evidence="2">
    <location>
        <begin position="81"/>
        <end position="102"/>
    </location>
</feature>
<evidence type="ECO:0000256" key="1">
    <source>
        <dbReference type="SAM" id="MobiDB-lite"/>
    </source>
</evidence>
<dbReference type="Pfam" id="PF13559">
    <property type="entry name" value="DUF4129"/>
    <property type="match status" value="1"/>
</dbReference>
<dbReference type="KEGG" id="tdf:H9L22_11770"/>
<proteinExistence type="predicted"/>
<dbReference type="RefSeq" id="WP_187720091.1">
    <property type="nucleotide sequence ID" value="NZ_BAABBL010000004.1"/>
</dbReference>
<reference evidence="4 5" key="1">
    <citation type="submission" date="2020-08" db="EMBL/GenBank/DDBJ databases">
        <title>Genome sequence of Tessaracoccus defluvii JCM 17540T.</title>
        <authorList>
            <person name="Hyun D.-W."/>
            <person name="Bae J.-W."/>
        </authorList>
    </citation>
    <scope>NUCLEOTIDE SEQUENCE [LARGE SCALE GENOMIC DNA]</scope>
    <source>
        <strain evidence="4 5">JCM 17540</strain>
    </source>
</reference>
<name>A0A7H0H339_9ACTN</name>
<sequence>MQRRGTPSAIRGSLLTRVSVVSLLAFVAVAAAVQGTPGYTTPAFLTGHPPTVPMPSASAPETAPPQEPLPDFEPNETLGKILEAVGIVLASLIVIGVGYLLARWVRRLWRDRELRLRAGSAVVAPLADLHADEPTPDAPTLRRGVAGALERLDSGTPSDAIVAAWLAVEQTAADSGLDRGAAETAGEFAVRIVTHRSTVRRDAEDLLRLYEGVRFGSHRVSEPERDAARTCLRHIEEAWR</sequence>
<keyword evidence="2" id="KW-1133">Transmembrane helix</keyword>
<keyword evidence="2" id="KW-0472">Membrane</keyword>
<accession>A0A7H0H339</accession>
<evidence type="ECO:0000259" key="3">
    <source>
        <dbReference type="Pfam" id="PF13559"/>
    </source>
</evidence>
<evidence type="ECO:0000256" key="2">
    <source>
        <dbReference type="SAM" id="Phobius"/>
    </source>
</evidence>
<feature type="domain" description="Protein-glutamine gamma-glutamyltransferase-like C-terminal" evidence="3">
    <location>
        <begin position="164"/>
        <end position="233"/>
    </location>
</feature>
<feature type="region of interest" description="Disordered" evidence="1">
    <location>
        <begin position="44"/>
        <end position="74"/>
    </location>
</feature>
<keyword evidence="5" id="KW-1185">Reference proteome</keyword>
<evidence type="ECO:0000313" key="4">
    <source>
        <dbReference type="EMBL" id="QNP54955.1"/>
    </source>
</evidence>
<evidence type="ECO:0000313" key="5">
    <source>
        <dbReference type="Proteomes" id="UP000516117"/>
    </source>
</evidence>
<dbReference type="AlphaFoldDB" id="A0A7H0H339"/>